<comment type="caution">
    <text evidence="1">The sequence shown here is derived from an EMBL/GenBank/DDBJ whole genome shotgun (WGS) entry which is preliminary data.</text>
</comment>
<evidence type="ECO:0000313" key="2">
    <source>
        <dbReference type="Proteomes" id="UP000824074"/>
    </source>
</evidence>
<evidence type="ECO:0008006" key="3">
    <source>
        <dbReference type="Google" id="ProtNLM"/>
    </source>
</evidence>
<dbReference type="EMBL" id="DVMT01000035">
    <property type="protein sequence ID" value="HIU40351.1"/>
    <property type="molecule type" value="Genomic_DNA"/>
</dbReference>
<dbReference type="Proteomes" id="UP000824074">
    <property type="component" value="Unassembled WGS sequence"/>
</dbReference>
<organism evidence="1 2">
    <name type="scientific">Candidatus Aphodocola excrementigallinarum</name>
    <dbReference type="NCBI Taxonomy" id="2840670"/>
    <lineage>
        <taxon>Bacteria</taxon>
        <taxon>Bacillati</taxon>
        <taxon>Bacillota</taxon>
        <taxon>Bacilli</taxon>
        <taxon>Candidatus Aphodocola</taxon>
    </lineage>
</organism>
<gene>
    <name evidence="1" type="ORF">IAB68_03540</name>
</gene>
<reference evidence="1" key="2">
    <citation type="journal article" date="2021" name="PeerJ">
        <title>Extensive microbial diversity within the chicken gut microbiome revealed by metagenomics and culture.</title>
        <authorList>
            <person name="Gilroy R."/>
            <person name="Ravi A."/>
            <person name="Getino M."/>
            <person name="Pursley I."/>
            <person name="Horton D.L."/>
            <person name="Alikhan N.F."/>
            <person name="Baker D."/>
            <person name="Gharbi K."/>
            <person name="Hall N."/>
            <person name="Watson M."/>
            <person name="Adriaenssens E.M."/>
            <person name="Foster-Nyarko E."/>
            <person name="Jarju S."/>
            <person name="Secka A."/>
            <person name="Antonio M."/>
            <person name="Oren A."/>
            <person name="Chaudhuri R.R."/>
            <person name="La Ragione R."/>
            <person name="Hildebrand F."/>
            <person name="Pallen M.J."/>
        </authorList>
    </citation>
    <scope>NUCLEOTIDE SEQUENCE</scope>
    <source>
        <strain evidence="1">CHK193-30670</strain>
    </source>
</reference>
<reference evidence="1" key="1">
    <citation type="submission" date="2020-10" db="EMBL/GenBank/DDBJ databases">
        <authorList>
            <person name="Gilroy R."/>
        </authorList>
    </citation>
    <scope>NUCLEOTIDE SEQUENCE</scope>
    <source>
        <strain evidence="1">CHK193-30670</strain>
    </source>
</reference>
<sequence length="145" mass="16938">MNNKYEFFIAGRARNKENILKICNLFDKYKISYYCFLKNEDDWGYGNKNQTPEEKQKEFESLGLKSDIVLKLFNNDLEGEKNSKNLLLVLPAGKAAHIESGIAYGLGKKCYAIGEYETTDTLYNIFEKIFLNEKELEEFLKEYNN</sequence>
<dbReference type="AlphaFoldDB" id="A0A9D1IPF9"/>
<evidence type="ECO:0000313" key="1">
    <source>
        <dbReference type="EMBL" id="HIU40351.1"/>
    </source>
</evidence>
<accession>A0A9D1IPF9</accession>
<protein>
    <recommendedName>
        <fullName evidence="3">Nucleoside 2-deoxyribosyltransferase</fullName>
    </recommendedName>
</protein>
<proteinExistence type="predicted"/>
<name>A0A9D1IPF9_9FIRM</name>